<dbReference type="InterPro" id="IPR017871">
    <property type="entry name" value="ABC_transporter-like_CS"/>
</dbReference>
<protein>
    <submittedName>
        <fullName evidence="10">ATP-binding cassette domain-containing protein</fullName>
    </submittedName>
</protein>
<feature type="domain" description="ABC transporter" evidence="9">
    <location>
        <begin position="5"/>
        <end position="244"/>
    </location>
</feature>
<dbReference type="PANTHER" id="PTHR43166:SF30">
    <property type="entry name" value="METHIONINE IMPORT ATP-BINDING PROTEIN METN"/>
    <property type="match status" value="1"/>
</dbReference>
<dbReference type="SUPFAM" id="SSF55021">
    <property type="entry name" value="ACT-like"/>
    <property type="match status" value="1"/>
</dbReference>
<reference evidence="10" key="1">
    <citation type="submission" date="2020-10" db="EMBL/GenBank/DDBJ databases">
        <authorList>
            <person name="Gilroy R."/>
        </authorList>
    </citation>
    <scope>NUCLEOTIDE SEQUENCE</scope>
    <source>
        <strain evidence="10">CHK187-14744</strain>
    </source>
</reference>
<comment type="similarity">
    <text evidence="1">Belongs to the ABC transporter superfamily.</text>
</comment>
<dbReference type="FunFam" id="3.40.50.300:FF:000056">
    <property type="entry name" value="Cell division ATP-binding protein FtsE"/>
    <property type="match status" value="1"/>
</dbReference>
<evidence type="ECO:0000256" key="5">
    <source>
        <dbReference type="ARBA" id="ARBA00022840"/>
    </source>
</evidence>
<dbReference type="GO" id="GO:0005524">
    <property type="term" value="F:ATP binding"/>
    <property type="evidence" value="ECO:0007669"/>
    <property type="project" value="UniProtKB-KW"/>
</dbReference>
<dbReference type="Gene3D" id="3.40.50.300">
    <property type="entry name" value="P-loop containing nucleotide triphosphate hydrolases"/>
    <property type="match status" value="1"/>
</dbReference>
<dbReference type="SUPFAM" id="SSF52540">
    <property type="entry name" value="P-loop containing nucleoside triphosphate hydrolases"/>
    <property type="match status" value="1"/>
</dbReference>
<evidence type="ECO:0000256" key="2">
    <source>
        <dbReference type="ARBA" id="ARBA00022448"/>
    </source>
</evidence>
<keyword evidence="4" id="KW-0547">Nucleotide-binding</keyword>
<evidence type="ECO:0000256" key="4">
    <source>
        <dbReference type="ARBA" id="ARBA00022741"/>
    </source>
</evidence>
<dbReference type="AlphaFoldDB" id="A0A9D1HGB2"/>
<gene>
    <name evidence="10" type="ORF">IAB63_00220</name>
</gene>
<evidence type="ECO:0000256" key="1">
    <source>
        <dbReference type="ARBA" id="ARBA00005417"/>
    </source>
</evidence>
<dbReference type="PROSITE" id="PS00211">
    <property type="entry name" value="ABC_TRANSPORTER_1"/>
    <property type="match status" value="1"/>
</dbReference>
<evidence type="ECO:0000256" key="8">
    <source>
        <dbReference type="ARBA" id="ARBA00023136"/>
    </source>
</evidence>
<organism evidence="10 11">
    <name type="scientific">Candidatus Onthocola gallistercoris</name>
    <dbReference type="NCBI Taxonomy" id="2840876"/>
    <lineage>
        <taxon>Bacteria</taxon>
        <taxon>Bacillati</taxon>
        <taxon>Bacillota</taxon>
        <taxon>Bacilli</taxon>
        <taxon>Candidatus Onthocola</taxon>
    </lineage>
</organism>
<dbReference type="Pfam" id="PF00005">
    <property type="entry name" value="ABC_tran"/>
    <property type="match status" value="1"/>
</dbReference>
<keyword evidence="2" id="KW-0813">Transport</keyword>
<evidence type="ECO:0000313" key="10">
    <source>
        <dbReference type="EMBL" id="HIU01662.1"/>
    </source>
</evidence>
<name>A0A9D1HGB2_9FIRM</name>
<dbReference type="GO" id="GO:0016887">
    <property type="term" value="F:ATP hydrolysis activity"/>
    <property type="evidence" value="ECO:0007669"/>
    <property type="project" value="InterPro"/>
</dbReference>
<dbReference type="InterPro" id="IPR027417">
    <property type="entry name" value="P-loop_NTPase"/>
</dbReference>
<keyword evidence="5 10" id="KW-0067">ATP-binding</keyword>
<keyword evidence="6" id="KW-1278">Translocase</keyword>
<dbReference type="PROSITE" id="PS50893">
    <property type="entry name" value="ABC_TRANSPORTER_2"/>
    <property type="match status" value="1"/>
</dbReference>
<evidence type="ECO:0000256" key="7">
    <source>
        <dbReference type="ARBA" id="ARBA00022970"/>
    </source>
</evidence>
<dbReference type="SMART" id="SM00930">
    <property type="entry name" value="NIL"/>
    <property type="match status" value="1"/>
</dbReference>
<dbReference type="InterPro" id="IPR003439">
    <property type="entry name" value="ABC_transporter-like_ATP-bd"/>
</dbReference>
<dbReference type="CDD" id="cd03258">
    <property type="entry name" value="ABC_MetN_methionine_transporter"/>
    <property type="match status" value="1"/>
</dbReference>
<dbReference type="SMART" id="SM00382">
    <property type="entry name" value="AAA"/>
    <property type="match status" value="1"/>
</dbReference>
<dbReference type="InterPro" id="IPR041701">
    <property type="entry name" value="MetN_ABC"/>
</dbReference>
<accession>A0A9D1HGB2</accession>
<evidence type="ECO:0000256" key="6">
    <source>
        <dbReference type="ARBA" id="ARBA00022967"/>
    </source>
</evidence>
<dbReference type="GO" id="GO:0006865">
    <property type="term" value="P:amino acid transport"/>
    <property type="evidence" value="ECO:0007669"/>
    <property type="project" value="UniProtKB-KW"/>
</dbReference>
<dbReference type="InterPro" id="IPR045865">
    <property type="entry name" value="ACT-like_dom_sf"/>
</dbReference>
<proteinExistence type="inferred from homology"/>
<dbReference type="EMBL" id="DVLT01000001">
    <property type="protein sequence ID" value="HIU01662.1"/>
    <property type="molecule type" value="Genomic_DNA"/>
</dbReference>
<dbReference type="InterPro" id="IPR050086">
    <property type="entry name" value="MetN_ABC_transporter-like"/>
</dbReference>
<dbReference type="Gene3D" id="3.30.70.260">
    <property type="match status" value="1"/>
</dbReference>
<dbReference type="PANTHER" id="PTHR43166">
    <property type="entry name" value="AMINO ACID IMPORT ATP-BINDING PROTEIN"/>
    <property type="match status" value="1"/>
</dbReference>
<evidence type="ECO:0000259" key="9">
    <source>
        <dbReference type="PROSITE" id="PS50893"/>
    </source>
</evidence>
<dbReference type="Proteomes" id="UP000824164">
    <property type="component" value="Unassembled WGS sequence"/>
</dbReference>
<keyword evidence="8" id="KW-0472">Membrane</keyword>
<keyword evidence="3" id="KW-1003">Cell membrane</keyword>
<evidence type="ECO:0000256" key="3">
    <source>
        <dbReference type="ARBA" id="ARBA00022475"/>
    </source>
</evidence>
<sequence length="337" mass="38040">MEPMIKLEHLDKTFVSKNQTVYALKDINLEIQKGDIFGIIGMSGAGKSTLIRCINFLERPSAGSVYIEGRNLADMNDKQLRKERQQVAMIFQHFNLLAQRNVRKNIAFSMEIAGMKKEDIEKRIDELLEIVDLKDRQNMYPSQLSGGQQQRVAIARALATNPKIILCDEATSALDPTTTQSILKLLREINQKFGITIVIITHEMSVVESICSHVAIIDNGELVETGTVEKIFSQPESRTAKKLIYQKNAGGATDIGQRCIRIVFDGKSSYEPVIANLIMECKVAVNIMFADTKDIDGKAYGQMILQLPEDRMQGDKVIYYLRNQNLKVEELETYAEF</sequence>
<reference evidence="10" key="2">
    <citation type="journal article" date="2021" name="PeerJ">
        <title>Extensive microbial diversity within the chicken gut microbiome revealed by metagenomics and culture.</title>
        <authorList>
            <person name="Gilroy R."/>
            <person name="Ravi A."/>
            <person name="Getino M."/>
            <person name="Pursley I."/>
            <person name="Horton D.L."/>
            <person name="Alikhan N.F."/>
            <person name="Baker D."/>
            <person name="Gharbi K."/>
            <person name="Hall N."/>
            <person name="Watson M."/>
            <person name="Adriaenssens E.M."/>
            <person name="Foster-Nyarko E."/>
            <person name="Jarju S."/>
            <person name="Secka A."/>
            <person name="Antonio M."/>
            <person name="Oren A."/>
            <person name="Chaudhuri R.R."/>
            <person name="La Ragione R."/>
            <person name="Hildebrand F."/>
            <person name="Pallen M.J."/>
        </authorList>
    </citation>
    <scope>NUCLEOTIDE SEQUENCE</scope>
    <source>
        <strain evidence="10">CHK187-14744</strain>
    </source>
</reference>
<dbReference type="InterPro" id="IPR018449">
    <property type="entry name" value="NIL_domain"/>
</dbReference>
<dbReference type="Pfam" id="PF09383">
    <property type="entry name" value="NIL"/>
    <property type="match status" value="1"/>
</dbReference>
<comment type="caution">
    <text evidence="10">The sequence shown here is derived from an EMBL/GenBank/DDBJ whole genome shotgun (WGS) entry which is preliminary data.</text>
</comment>
<evidence type="ECO:0000313" key="11">
    <source>
        <dbReference type="Proteomes" id="UP000824164"/>
    </source>
</evidence>
<keyword evidence="7" id="KW-0029">Amino-acid transport</keyword>
<dbReference type="GO" id="GO:0005886">
    <property type="term" value="C:plasma membrane"/>
    <property type="evidence" value="ECO:0007669"/>
    <property type="project" value="UniProtKB-ARBA"/>
</dbReference>
<dbReference type="InterPro" id="IPR003593">
    <property type="entry name" value="AAA+_ATPase"/>
</dbReference>